<comment type="caution">
    <text evidence="1">The sequence shown here is derived from an EMBL/GenBank/DDBJ whole genome shotgun (WGS) entry which is preliminary data.</text>
</comment>
<proteinExistence type="predicted"/>
<protein>
    <submittedName>
        <fullName evidence="1">Uncharacterized protein</fullName>
    </submittedName>
</protein>
<evidence type="ECO:0000313" key="2">
    <source>
        <dbReference type="Proteomes" id="UP000237347"/>
    </source>
</evidence>
<sequence>MPTPLPSKCSTKCLSQAEKCGFGFGLDTGMWVCMHMAYKFTSLLLYCVCQSSTN</sequence>
<dbReference type="EMBL" id="PKMF04000282">
    <property type="protein sequence ID" value="KAK7839480.1"/>
    <property type="molecule type" value="Genomic_DNA"/>
</dbReference>
<evidence type="ECO:0000313" key="1">
    <source>
        <dbReference type="EMBL" id="KAK7839480.1"/>
    </source>
</evidence>
<reference evidence="1 2" key="1">
    <citation type="journal article" date="2018" name="Sci. Data">
        <title>The draft genome sequence of cork oak.</title>
        <authorList>
            <person name="Ramos A.M."/>
            <person name="Usie A."/>
            <person name="Barbosa P."/>
            <person name="Barros P.M."/>
            <person name="Capote T."/>
            <person name="Chaves I."/>
            <person name="Simoes F."/>
            <person name="Abreu I."/>
            <person name="Carrasquinho I."/>
            <person name="Faro C."/>
            <person name="Guimaraes J.B."/>
            <person name="Mendonca D."/>
            <person name="Nobrega F."/>
            <person name="Rodrigues L."/>
            <person name="Saibo N.J.M."/>
            <person name="Varela M.C."/>
            <person name="Egas C."/>
            <person name="Matos J."/>
            <person name="Miguel C.M."/>
            <person name="Oliveira M.M."/>
            <person name="Ricardo C.P."/>
            <person name="Goncalves S."/>
        </authorList>
    </citation>
    <scope>NUCLEOTIDE SEQUENCE [LARGE SCALE GENOMIC DNA]</scope>
    <source>
        <strain evidence="2">cv. HL8</strain>
    </source>
</reference>
<organism evidence="1 2">
    <name type="scientific">Quercus suber</name>
    <name type="common">Cork oak</name>
    <dbReference type="NCBI Taxonomy" id="58331"/>
    <lineage>
        <taxon>Eukaryota</taxon>
        <taxon>Viridiplantae</taxon>
        <taxon>Streptophyta</taxon>
        <taxon>Embryophyta</taxon>
        <taxon>Tracheophyta</taxon>
        <taxon>Spermatophyta</taxon>
        <taxon>Magnoliopsida</taxon>
        <taxon>eudicotyledons</taxon>
        <taxon>Gunneridae</taxon>
        <taxon>Pentapetalae</taxon>
        <taxon>rosids</taxon>
        <taxon>fabids</taxon>
        <taxon>Fagales</taxon>
        <taxon>Fagaceae</taxon>
        <taxon>Quercus</taxon>
    </lineage>
</organism>
<name>A0AAW0KJ19_QUESU</name>
<gene>
    <name evidence="1" type="ORF">CFP56_017964</name>
</gene>
<dbReference type="Proteomes" id="UP000237347">
    <property type="component" value="Unassembled WGS sequence"/>
</dbReference>
<accession>A0AAW0KJ19</accession>
<keyword evidence="2" id="KW-1185">Reference proteome</keyword>
<dbReference type="AlphaFoldDB" id="A0AAW0KJ19"/>